<dbReference type="OrthoDB" id="5295305at2"/>
<proteinExistence type="predicted"/>
<gene>
    <name evidence="2" type="ORF">FBZ93_106119</name>
</gene>
<dbReference type="PANTHER" id="PTHR43610:SF1">
    <property type="entry name" value="N-ACETYLTRANSFERASE DOMAIN-CONTAINING PROTEIN"/>
    <property type="match status" value="1"/>
</dbReference>
<evidence type="ECO:0000313" key="3">
    <source>
        <dbReference type="Proteomes" id="UP000321304"/>
    </source>
</evidence>
<comment type="caution">
    <text evidence="2">The sequence shown here is derived from an EMBL/GenBank/DDBJ whole genome shotgun (WGS) entry which is preliminary data.</text>
</comment>
<evidence type="ECO:0000259" key="1">
    <source>
        <dbReference type="Pfam" id="PF13302"/>
    </source>
</evidence>
<dbReference type="Proteomes" id="UP000321304">
    <property type="component" value="Unassembled WGS sequence"/>
</dbReference>
<dbReference type="GO" id="GO:0016747">
    <property type="term" value="F:acyltransferase activity, transferring groups other than amino-acyl groups"/>
    <property type="evidence" value="ECO:0007669"/>
    <property type="project" value="InterPro"/>
</dbReference>
<dbReference type="PANTHER" id="PTHR43610">
    <property type="entry name" value="BLL6696 PROTEIN"/>
    <property type="match status" value="1"/>
</dbReference>
<dbReference type="InterPro" id="IPR000182">
    <property type="entry name" value="GNAT_dom"/>
</dbReference>
<dbReference type="EMBL" id="VITY01000006">
    <property type="protein sequence ID" value="TWB98160.1"/>
    <property type="molecule type" value="Genomic_DNA"/>
</dbReference>
<reference evidence="2 3" key="1">
    <citation type="submission" date="2019-06" db="EMBL/GenBank/DDBJ databases">
        <title>Genomic Encyclopedia of Type Strains, Phase IV (KMG-V): Genome sequencing to study the core and pangenomes of soil and plant-associated prokaryotes.</title>
        <authorList>
            <person name="Whitman W."/>
        </authorList>
    </citation>
    <scope>NUCLEOTIDE SEQUENCE [LARGE SCALE GENOMIC DNA]</scope>
    <source>
        <strain evidence="2 3">BR 10355</strain>
    </source>
</reference>
<feature type="domain" description="N-acetyltransferase" evidence="1">
    <location>
        <begin position="15"/>
        <end position="152"/>
    </location>
</feature>
<keyword evidence="3" id="KW-1185">Reference proteome</keyword>
<accession>A0A560LXV6</accession>
<dbReference type="Pfam" id="PF13302">
    <property type="entry name" value="Acetyltransf_3"/>
    <property type="match status" value="1"/>
</dbReference>
<dbReference type="SUPFAM" id="SSF55729">
    <property type="entry name" value="Acyl-CoA N-acyltransferases (Nat)"/>
    <property type="match status" value="1"/>
</dbReference>
<dbReference type="STRING" id="1755647.AS156_06225"/>
<dbReference type="AlphaFoldDB" id="A0A560LXV6"/>
<name>A0A560LXV6_9BRAD</name>
<dbReference type="RefSeq" id="WP_146987155.1">
    <property type="nucleotide sequence ID" value="NZ_VITY01000006.1"/>
</dbReference>
<evidence type="ECO:0000313" key="2">
    <source>
        <dbReference type="EMBL" id="TWB98160.1"/>
    </source>
</evidence>
<sequence length="197" mass="22390">MPWLEPVTLRGAHARLEPLSHDHLAGVTEAVKDGELSKLWYTAIPQAENMAKEIDRRLGLQKAGSMLPFTVFDADGRISGMTTYMNVDTPNRRVEIGSTWYAKRVQRSAVNTQCKLLLLQHAFEKLDCIAVEFRTHFFNHQSRRGIERLGAKQDGILRSHQIAPNGTLRDTVVYSIIASEWPTVKAHLNYQLNEKPR</sequence>
<dbReference type="Gene3D" id="3.40.630.30">
    <property type="match status" value="1"/>
</dbReference>
<protein>
    <submittedName>
        <fullName evidence="2">RimJ/RimL family protein N-acetyltransferase</fullName>
    </submittedName>
</protein>
<keyword evidence="2" id="KW-0808">Transferase</keyword>
<organism evidence="2 3">
    <name type="scientific">Bradyrhizobium macuxiense</name>
    <dbReference type="NCBI Taxonomy" id="1755647"/>
    <lineage>
        <taxon>Bacteria</taxon>
        <taxon>Pseudomonadati</taxon>
        <taxon>Pseudomonadota</taxon>
        <taxon>Alphaproteobacteria</taxon>
        <taxon>Hyphomicrobiales</taxon>
        <taxon>Nitrobacteraceae</taxon>
        <taxon>Bradyrhizobium</taxon>
    </lineage>
</organism>
<dbReference type="InterPro" id="IPR016181">
    <property type="entry name" value="Acyl_CoA_acyltransferase"/>
</dbReference>